<protein>
    <submittedName>
        <fullName evidence="2">Uncharacterized protein</fullName>
    </submittedName>
</protein>
<dbReference type="AlphaFoldDB" id="A0A8J3TIZ5"/>
<dbReference type="EMBL" id="BOOO01000001">
    <property type="protein sequence ID" value="GII26566.1"/>
    <property type="molecule type" value="Genomic_DNA"/>
</dbReference>
<feature type="compositionally biased region" description="Basic and acidic residues" evidence="1">
    <location>
        <begin position="26"/>
        <end position="44"/>
    </location>
</feature>
<evidence type="ECO:0000313" key="3">
    <source>
        <dbReference type="Proteomes" id="UP000650628"/>
    </source>
</evidence>
<accession>A0A8J3TIZ5</accession>
<gene>
    <name evidence="2" type="ORF">Pmi06nite_00080</name>
</gene>
<feature type="compositionally biased region" description="Acidic residues" evidence="1">
    <location>
        <begin position="55"/>
        <end position="67"/>
    </location>
</feature>
<evidence type="ECO:0000256" key="1">
    <source>
        <dbReference type="SAM" id="MobiDB-lite"/>
    </source>
</evidence>
<dbReference type="RefSeq" id="WP_203950690.1">
    <property type="nucleotide sequence ID" value="NZ_BOOO01000001.1"/>
</dbReference>
<organism evidence="2 3">
    <name type="scientific">Planotetraspora mira</name>
    <dbReference type="NCBI Taxonomy" id="58121"/>
    <lineage>
        <taxon>Bacteria</taxon>
        <taxon>Bacillati</taxon>
        <taxon>Actinomycetota</taxon>
        <taxon>Actinomycetes</taxon>
        <taxon>Streptosporangiales</taxon>
        <taxon>Streptosporangiaceae</taxon>
        <taxon>Planotetraspora</taxon>
    </lineage>
</organism>
<feature type="region of interest" description="Disordered" evidence="1">
    <location>
        <begin position="1"/>
        <end position="121"/>
    </location>
</feature>
<reference evidence="2 3" key="1">
    <citation type="submission" date="2021-01" db="EMBL/GenBank/DDBJ databases">
        <title>Whole genome shotgun sequence of Planotetraspora mira NBRC 15435.</title>
        <authorList>
            <person name="Komaki H."/>
            <person name="Tamura T."/>
        </authorList>
    </citation>
    <scope>NUCLEOTIDE SEQUENCE [LARGE SCALE GENOMIC DNA]</scope>
    <source>
        <strain evidence="2 3">NBRC 15435</strain>
    </source>
</reference>
<name>A0A8J3TIZ5_9ACTN</name>
<sequence length="224" mass="24481">MQGNPYENRYGTPERPVPEPSEPLDEDTRQEEASAGERRDEHDGPGPVYSAERSDDADDAETADDTETGTRADVQDGPEIVPVDRHGSENADSLEAVESADDRDDVLSPGLVRDDGAVPAPQDRDADVLVAAAATTEPGTRGDLEPVDDVDYEQSWHEIKAQFVDDPRGSVEQADALVEAAVTEFTVRRQSLLDQWKNSDQADTEALRLALREYHTLLAQLTGK</sequence>
<evidence type="ECO:0000313" key="2">
    <source>
        <dbReference type="EMBL" id="GII26566.1"/>
    </source>
</evidence>
<proteinExistence type="predicted"/>
<comment type="caution">
    <text evidence="2">The sequence shown here is derived from an EMBL/GenBank/DDBJ whole genome shotgun (WGS) entry which is preliminary data.</text>
</comment>
<keyword evidence="3" id="KW-1185">Reference proteome</keyword>
<feature type="compositionally biased region" description="Basic and acidic residues" evidence="1">
    <location>
        <begin position="112"/>
        <end position="121"/>
    </location>
</feature>
<dbReference type="Proteomes" id="UP000650628">
    <property type="component" value="Unassembled WGS sequence"/>
</dbReference>